<comment type="caution">
    <text evidence="1">The sequence shown here is derived from an EMBL/GenBank/DDBJ whole genome shotgun (WGS) entry which is preliminary data.</text>
</comment>
<organism evidence="1">
    <name type="scientific">marine sediment metagenome</name>
    <dbReference type="NCBI Taxonomy" id="412755"/>
    <lineage>
        <taxon>unclassified sequences</taxon>
        <taxon>metagenomes</taxon>
        <taxon>ecological metagenomes</taxon>
    </lineage>
</organism>
<sequence>GYTKSVKKLYNKGFHEFEDERIPNANVRFSEKFTVTEDGTLTTITIPAGQQLRLIYLNWWCLEGTAILVITQAGGTAHGLPDGQVDAIPSDAQKHGTYKNPIHILEGTVTFEIQGVGYEGAEVGLSVWGDANSPQIDP</sequence>
<gene>
    <name evidence="1" type="ORF">S06H3_48327</name>
</gene>
<dbReference type="AlphaFoldDB" id="X1QD40"/>
<protein>
    <submittedName>
        <fullName evidence="1">Uncharacterized protein</fullName>
    </submittedName>
</protein>
<feature type="non-terminal residue" evidence="1">
    <location>
        <position position="1"/>
    </location>
</feature>
<proteinExistence type="predicted"/>
<name>X1QD40_9ZZZZ</name>
<evidence type="ECO:0000313" key="1">
    <source>
        <dbReference type="EMBL" id="GAI41189.1"/>
    </source>
</evidence>
<dbReference type="EMBL" id="BARV01030425">
    <property type="protein sequence ID" value="GAI41189.1"/>
    <property type="molecule type" value="Genomic_DNA"/>
</dbReference>
<accession>X1QD40</accession>
<reference evidence="1" key="1">
    <citation type="journal article" date="2014" name="Front. Microbiol.">
        <title>High frequency of phylogenetically diverse reductive dehalogenase-homologous genes in deep subseafloor sedimentary metagenomes.</title>
        <authorList>
            <person name="Kawai M."/>
            <person name="Futagami T."/>
            <person name="Toyoda A."/>
            <person name="Takaki Y."/>
            <person name="Nishi S."/>
            <person name="Hori S."/>
            <person name="Arai W."/>
            <person name="Tsubouchi T."/>
            <person name="Morono Y."/>
            <person name="Uchiyama I."/>
            <person name="Ito T."/>
            <person name="Fujiyama A."/>
            <person name="Inagaki F."/>
            <person name="Takami H."/>
        </authorList>
    </citation>
    <scope>NUCLEOTIDE SEQUENCE</scope>
    <source>
        <strain evidence="1">Expedition CK06-06</strain>
    </source>
</reference>